<keyword evidence="7" id="KW-0653">Protein transport</keyword>
<dbReference type="Gene3D" id="3.30.40.10">
    <property type="entry name" value="Zinc/RING finger domain, C3HC4 (zinc finger)"/>
    <property type="match status" value="1"/>
</dbReference>
<organism evidence="15 16">
    <name type="scientific">Durio zibethinus</name>
    <name type="common">Durian</name>
    <dbReference type="NCBI Taxonomy" id="66656"/>
    <lineage>
        <taxon>Eukaryota</taxon>
        <taxon>Viridiplantae</taxon>
        <taxon>Streptophyta</taxon>
        <taxon>Embryophyta</taxon>
        <taxon>Tracheophyta</taxon>
        <taxon>Spermatophyta</taxon>
        <taxon>Magnoliopsida</taxon>
        <taxon>eudicotyledons</taxon>
        <taxon>Gunneridae</taxon>
        <taxon>Pentapetalae</taxon>
        <taxon>rosids</taxon>
        <taxon>malvids</taxon>
        <taxon>Malvales</taxon>
        <taxon>Malvaceae</taxon>
        <taxon>Helicteroideae</taxon>
        <taxon>Durio</taxon>
    </lineage>
</organism>
<dbReference type="OrthoDB" id="674604at2759"/>
<dbReference type="PROSITE" id="PS50082">
    <property type="entry name" value="WD_REPEATS_2"/>
    <property type="match status" value="2"/>
</dbReference>
<dbReference type="GO" id="GO:0004672">
    <property type="term" value="F:protein kinase activity"/>
    <property type="evidence" value="ECO:0007669"/>
    <property type="project" value="InterPro"/>
</dbReference>
<feature type="domain" description="Protein kinase" evidence="12">
    <location>
        <begin position="149"/>
        <end position="459"/>
    </location>
</feature>
<evidence type="ECO:0000256" key="1">
    <source>
        <dbReference type="ARBA" id="ARBA00012047"/>
    </source>
</evidence>
<evidence type="ECO:0000313" key="15">
    <source>
        <dbReference type="Proteomes" id="UP000515121"/>
    </source>
</evidence>
<keyword evidence="4" id="KW-0677">Repeat</keyword>
<accession>A0A6P5Z7Y1</accession>
<dbReference type="InterPro" id="IPR036322">
    <property type="entry name" value="WD40_repeat_dom_sf"/>
</dbReference>
<keyword evidence="8" id="KW-0811">Translocation</keyword>
<comment type="catalytic activity">
    <reaction evidence="9">
        <text>ATP + H2O + chloroplast-proteinSide 1 = ADP + phosphate + chloroplast-proteinSide 2.</text>
        <dbReference type="EC" id="7.4.2.4"/>
    </reaction>
</comment>
<dbReference type="InterPro" id="IPR001680">
    <property type="entry name" value="WD40_rpt"/>
</dbReference>
<dbReference type="Gene3D" id="3.40.50.300">
    <property type="entry name" value="P-loop containing nucleotide triphosphate hydrolases"/>
    <property type="match status" value="1"/>
</dbReference>
<dbReference type="PROSITE" id="PS50089">
    <property type="entry name" value="ZF_RING_2"/>
    <property type="match status" value="1"/>
</dbReference>
<evidence type="ECO:0000259" key="13">
    <source>
        <dbReference type="PROSITE" id="PS50089"/>
    </source>
</evidence>
<evidence type="ECO:0000256" key="5">
    <source>
        <dbReference type="ARBA" id="ARBA00022771"/>
    </source>
</evidence>
<keyword evidence="3" id="KW-0479">Metal-binding</keyword>
<dbReference type="PROSITE" id="PS50294">
    <property type="entry name" value="WD_REPEATS_REGION"/>
    <property type="match status" value="1"/>
</dbReference>
<dbReference type="PROSITE" id="PS00518">
    <property type="entry name" value="ZF_RING_1"/>
    <property type="match status" value="1"/>
</dbReference>
<dbReference type="SMART" id="SM00184">
    <property type="entry name" value="RING"/>
    <property type="match status" value="1"/>
</dbReference>
<dbReference type="CDD" id="cd16587">
    <property type="entry name" value="RING-HC_TRIM32_C-VII"/>
    <property type="match status" value="1"/>
</dbReference>
<gene>
    <name evidence="16" type="primary">LOC111298415</name>
</gene>
<feature type="domain" description="RING-type" evidence="13">
    <location>
        <begin position="35"/>
        <end position="80"/>
    </location>
</feature>
<dbReference type="RefSeq" id="XP_022748878.1">
    <property type="nucleotide sequence ID" value="XM_022893143.1"/>
</dbReference>
<dbReference type="InterPro" id="IPR001841">
    <property type="entry name" value="Znf_RING"/>
</dbReference>
<dbReference type="PANTHER" id="PTHR44489:SF11">
    <property type="entry name" value="WD REPEAT DOMAIN 86"/>
    <property type="match status" value="1"/>
</dbReference>
<dbReference type="Gene3D" id="2.130.10.10">
    <property type="entry name" value="YVTN repeat-like/Quinoprotein amine dehydrogenase"/>
    <property type="match status" value="2"/>
</dbReference>
<evidence type="ECO:0000256" key="10">
    <source>
        <dbReference type="PROSITE-ProRule" id="PRU00175"/>
    </source>
</evidence>
<dbReference type="GO" id="GO:0017038">
    <property type="term" value="P:protein import"/>
    <property type="evidence" value="ECO:0007669"/>
    <property type="project" value="InterPro"/>
</dbReference>
<dbReference type="PROSITE" id="PS50011">
    <property type="entry name" value="PROTEIN_KINASE_DOM"/>
    <property type="match status" value="1"/>
</dbReference>
<name>A0A6P5Z7Y1_DURZI</name>
<dbReference type="InterPro" id="IPR013083">
    <property type="entry name" value="Znf_RING/FYVE/PHD"/>
</dbReference>
<dbReference type="InterPro" id="IPR027370">
    <property type="entry name" value="Znf-RING_euk"/>
</dbReference>
<dbReference type="GO" id="GO:0006605">
    <property type="term" value="P:protein targeting"/>
    <property type="evidence" value="ECO:0007669"/>
    <property type="project" value="InterPro"/>
</dbReference>
<dbReference type="InterPro" id="IPR027417">
    <property type="entry name" value="P-loop_NTPase"/>
</dbReference>
<dbReference type="InterPro" id="IPR000719">
    <property type="entry name" value="Prot_kinase_dom"/>
</dbReference>
<feature type="repeat" description="WD" evidence="11">
    <location>
        <begin position="528"/>
        <end position="567"/>
    </location>
</feature>
<dbReference type="PRINTS" id="PR00906">
    <property type="entry name" value="SECA"/>
</dbReference>
<evidence type="ECO:0000259" key="12">
    <source>
        <dbReference type="PROSITE" id="PS50011"/>
    </source>
</evidence>
<dbReference type="GO" id="GO:0016020">
    <property type="term" value="C:membrane"/>
    <property type="evidence" value="ECO:0007669"/>
    <property type="project" value="InterPro"/>
</dbReference>
<keyword evidence="6" id="KW-0862">Zinc</keyword>
<dbReference type="GO" id="GO:0016464">
    <property type="term" value="F:chloroplast protein-transporting ATPase activity"/>
    <property type="evidence" value="ECO:0007669"/>
    <property type="project" value="UniProtKB-EC"/>
</dbReference>
<feature type="repeat" description="WD" evidence="11">
    <location>
        <begin position="659"/>
        <end position="698"/>
    </location>
</feature>
<keyword evidence="7" id="KW-0813">Transport</keyword>
<dbReference type="InterPro" id="IPR011115">
    <property type="entry name" value="SecA_DEAD"/>
</dbReference>
<dbReference type="PROSITE" id="PS51196">
    <property type="entry name" value="SECA_MOTOR_DEAD"/>
    <property type="match status" value="1"/>
</dbReference>
<dbReference type="Pfam" id="PF00400">
    <property type="entry name" value="WD40"/>
    <property type="match status" value="4"/>
</dbReference>
<dbReference type="InterPro" id="IPR015943">
    <property type="entry name" value="WD40/YVTN_repeat-like_dom_sf"/>
</dbReference>
<protein>
    <recommendedName>
        <fullName evidence="1">chloroplast protein-transporting ATPase</fullName>
        <ecNumber evidence="1">7.4.2.4</ecNumber>
    </recommendedName>
</protein>
<evidence type="ECO:0000256" key="4">
    <source>
        <dbReference type="ARBA" id="ARBA00022737"/>
    </source>
</evidence>
<dbReference type="Pfam" id="PF13445">
    <property type="entry name" value="zf-RING_UBOX"/>
    <property type="match status" value="1"/>
</dbReference>
<dbReference type="EC" id="7.4.2.4" evidence="1"/>
<dbReference type="AlphaFoldDB" id="A0A6P5Z7Y1"/>
<feature type="domain" description="SecA family profile" evidence="14">
    <location>
        <begin position="816"/>
        <end position="946"/>
    </location>
</feature>
<dbReference type="InterPro" id="IPR011009">
    <property type="entry name" value="Kinase-like_dom_sf"/>
</dbReference>
<reference evidence="16" key="1">
    <citation type="submission" date="2025-08" db="UniProtKB">
        <authorList>
            <consortium name="RefSeq"/>
        </authorList>
    </citation>
    <scope>IDENTIFICATION</scope>
    <source>
        <tissue evidence="16">Fruit stalk</tissue>
    </source>
</reference>
<dbReference type="SUPFAM" id="SSF52540">
    <property type="entry name" value="P-loop containing nucleoside triphosphate hydrolases"/>
    <property type="match status" value="1"/>
</dbReference>
<keyword evidence="2 11" id="KW-0853">WD repeat</keyword>
<proteinExistence type="predicted"/>
<dbReference type="GO" id="GO:0005524">
    <property type="term" value="F:ATP binding"/>
    <property type="evidence" value="ECO:0007669"/>
    <property type="project" value="InterPro"/>
</dbReference>
<dbReference type="InterPro" id="IPR014018">
    <property type="entry name" value="SecA_motor_DEAD"/>
</dbReference>
<dbReference type="SMART" id="SM00320">
    <property type="entry name" value="WD40"/>
    <property type="match status" value="6"/>
</dbReference>
<evidence type="ECO:0000259" key="14">
    <source>
        <dbReference type="PROSITE" id="PS51196"/>
    </source>
</evidence>
<evidence type="ECO:0000256" key="8">
    <source>
        <dbReference type="ARBA" id="ARBA00023010"/>
    </source>
</evidence>
<dbReference type="PRINTS" id="PR00320">
    <property type="entry name" value="GPROTEINBRPT"/>
</dbReference>
<dbReference type="GO" id="GO:0008270">
    <property type="term" value="F:zinc ion binding"/>
    <property type="evidence" value="ECO:0007669"/>
    <property type="project" value="UniProtKB-KW"/>
</dbReference>
<evidence type="ECO:0000256" key="9">
    <source>
        <dbReference type="ARBA" id="ARBA00034043"/>
    </source>
</evidence>
<dbReference type="Gene3D" id="1.10.510.10">
    <property type="entry name" value="Transferase(Phosphotransferase) domain 1"/>
    <property type="match status" value="1"/>
</dbReference>
<dbReference type="GO" id="GO:0006886">
    <property type="term" value="P:intracellular protein transport"/>
    <property type="evidence" value="ECO:0007669"/>
    <property type="project" value="InterPro"/>
</dbReference>
<evidence type="ECO:0000313" key="16">
    <source>
        <dbReference type="RefSeq" id="XP_022748878.1"/>
    </source>
</evidence>
<evidence type="ECO:0000256" key="3">
    <source>
        <dbReference type="ARBA" id="ARBA00022723"/>
    </source>
</evidence>
<evidence type="ECO:0000256" key="7">
    <source>
        <dbReference type="ARBA" id="ARBA00022927"/>
    </source>
</evidence>
<evidence type="ECO:0000256" key="6">
    <source>
        <dbReference type="ARBA" id="ARBA00022833"/>
    </source>
</evidence>
<dbReference type="InterPro" id="IPR000185">
    <property type="entry name" value="SecA"/>
</dbReference>
<dbReference type="Proteomes" id="UP000515121">
    <property type="component" value="Unplaced"/>
</dbReference>
<dbReference type="PANTHER" id="PTHR44489">
    <property type="match status" value="1"/>
</dbReference>
<dbReference type="InterPro" id="IPR017907">
    <property type="entry name" value="Znf_RING_CS"/>
</dbReference>
<dbReference type="SUPFAM" id="SSF57850">
    <property type="entry name" value="RING/U-box"/>
    <property type="match status" value="1"/>
</dbReference>
<keyword evidence="5 10" id="KW-0863">Zinc-finger</keyword>
<dbReference type="InterPro" id="IPR044715">
    <property type="entry name" value="WDR86-like"/>
</dbReference>
<dbReference type="SMART" id="SM00957">
    <property type="entry name" value="SecA_DEAD"/>
    <property type="match status" value="1"/>
</dbReference>
<dbReference type="InterPro" id="IPR020472">
    <property type="entry name" value="WD40_PAC1"/>
</dbReference>
<dbReference type="SUPFAM" id="SSF56112">
    <property type="entry name" value="Protein kinase-like (PK-like)"/>
    <property type="match status" value="1"/>
</dbReference>
<sequence length="946" mass="105634">MSRYMFWSKWNGAYKRTKPLLFLFTLMESQELPECPVCLQPYDEACTIPRVLACGHTVCELCLATLPQKLPGAIRCPACTVLVKYPPEGPKTLPKNIDLLRLFPGSENPRKPVQNSPIDSRIPFLPRSWSDEFYSIWKKYLLPDDAVERKKVSLLTVGSFSRSGQDGSGFKAGCLVRVMDCLSEMKEEEREELGLVLRAFTKQSGRICRFLGLWGDLGDGILYLVSEKQESGNFLDKNVGGFEKDGVFNFAMIGMEMCEAVISLHKEGLFAGCLGYSCFQFDDFGHVFLDLNEVLLIGRRIHDVVAKVGSSGKKIGDGEIGVLLKDLLKRDVFVSPETLLELLEKEGIGVDSGSSRYPIGYNSDVWLLGCILLRILLGEVFSDLLVDFMCHIVLKVDEDSESACSSVYTSLMENVSSLLGTKFGSEHVSLQQTLCKCLDFDPENRSLVRDVWKFIRELVIKPQFDKIVKFDRASYDGNRGRCLVIGKLCLLPRERTETQENDESKGNETNGADMVNGLIEGSIKSKDLQGHLDCVTGLAVARGYLFSSSFDKSVKVWSLQDYSHLHTFTGHEHKVMAVVCVDEEQPLCISGDSGGGIYVWCINIPFREEPLKKWYEEKDWRYSGIHALAVSENGYLYTGSGDKLIKEWSLQDGTLSCTMSGHKSVVSTLAVSNGVLHSGSWDGTVRLWSLSDHSLLTVIGSDTPGTVLSLAADQNTVVVTYENGSIKIWRDDVFRKSIQIHNGAIFAISLKGKWLFTGSWDRTIKAQELAGDDFDLDVRVIGSIPCDSVITALSYCEGKLFVGFGDRTLKENVGRFKKTLGDFTSLNYWVVRDYYRLVDSVNTLEREIHRLSDEQLTAKTSEFKKRLSQGDTLSDIQAEEFAVVREAARRKLGMGHFDVLAFIFLWIQAKKHIIGGAVLHDGSIAEMKTGEGKTLVSTIQFSSRPF</sequence>
<dbReference type="SUPFAM" id="SSF50978">
    <property type="entry name" value="WD40 repeat-like"/>
    <property type="match status" value="1"/>
</dbReference>
<evidence type="ECO:0000256" key="11">
    <source>
        <dbReference type="PROSITE-ProRule" id="PRU00221"/>
    </source>
</evidence>
<evidence type="ECO:0000256" key="2">
    <source>
        <dbReference type="ARBA" id="ARBA00022574"/>
    </source>
</evidence>
<dbReference type="GeneID" id="111298415"/>
<keyword evidence="15" id="KW-1185">Reference proteome</keyword>
<dbReference type="SMART" id="SM00220">
    <property type="entry name" value="S_TKc"/>
    <property type="match status" value="1"/>
</dbReference>
<dbReference type="Pfam" id="PF07517">
    <property type="entry name" value="SecA_DEAD"/>
    <property type="match status" value="1"/>
</dbReference>